<feature type="region of interest" description="Disordered" evidence="1">
    <location>
        <begin position="49"/>
        <end position="91"/>
    </location>
</feature>
<dbReference type="AlphaFoldDB" id="A0A0B8ZAW1"/>
<organism evidence="2 3">
    <name type="scientific">Novosphingobium subterraneum</name>
    <dbReference type="NCBI Taxonomy" id="48936"/>
    <lineage>
        <taxon>Bacteria</taxon>
        <taxon>Pseudomonadati</taxon>
        <taxon>Pseudomonadota</taxon>
        <taxon>Alphaproteobacteria</taxon>
        <taxon>Sphingomonadales</taxon>
        <taxon>Sphingomonadaceae</taxon>
        <taxon>Novosphingobium</taxon>
    </lineage>
</organism>
<reference evidence="2 3" key="1">
    <citation type="submission" date="2014-10" db="EMBL/GenBank/DDBJ databases">
        <title>Draft genome sequence of Novosphingobium subterraneum DSM 12447.</title>
        <authorList>
            <person name="Gan H.M."/>
            <person name="Gan H.Y."/>
            <person name="Savka M.A."/>
        </authorList>
    </citation>
    <scope>NUCLEOTIDE SEQUENCE [LARGE SCALE GENOMIC DNA]</scope>
    <source>
        <strain evidence="2 3">DSM 12447</strain>
    </source>
</reference>
<dbReference type="RefSeq" id="WP_039337117.1">
    <property type="nucleotide sequence ID" value="NZ_JRVC01000022.1"/>
</dbReference>
<comment type="caution">
    <text evidence="2">The sequence shown here is derived from an EMBL/GenBank/DDBJ whole genome shotgun (WGS) entry which is preliminary data.</text>
</comment>
<dbReference type="EMBL" id="JRVC01000022">
    <property type="protein sequence ID" value="KHS43398.1"/>
    <property type="molecule type" value="Genomic_DNA"/>
</dbReference>
<protein>
    <submittedName>
        <fullName evidence="2">Uncharacterized protein</fullName>
    </submittedName>
</protein>
<gene>
    <name evidence="2" type="ORF">NJ75_03707</name>
</gene>
<feature type="compositionally biased region" description="Acidic residues" evidence="1">
    <location>
        <begin position="81"/>
        <end position="91"/>
    </location>
</feature>
<keyword evidence="3" id="KW-1185">Reference proteome</keyword>
<evidence type="ECO:0000313" key="2">
    <source>
        <dbReference type="EMBL" id="KHS43398.1"/>
    </source>
</evidence>
<evidence type="ECO:0000256" key="1">
    <source>
        <dbReference type="SAM" id="MobiDB-lite"/>
    </source>
</evidence>
<sequence length="91" mass="10025">MKDGKVHLFDLRERTSASGNRYLSGWLGKASVVAFLDREAEEPTWNVYVSQPKQQDAAPRRAPRQERGTGAARSSRLAPGELDDDIGGIGR</sequence>
<evidence type="ECO:0000313" key="3">
    <source>
        <dbReference type="Proteomes" id="UP000031338"/>
    </source>
</evidence>
<name>A0A0B8ZAW1_9SPHN</name>
<dbReference type="PATRIC" id="fig|48936.3.peg.3738"/>
<accession>A0A0B8ZAW1</accession>
<dbReference type="Proteomes" id="UP000031338">
    <property type="component" value="Unassembled WGS sequence"/>
</dbReference>
<proteinExistence type="predicted"/>
<dbReference type="STRING" id="48936.NJ75_03707"/>